<dbReference type="OrthoDB" id="9994871at2"/>
<reference evidence="2 3" key="1">
    <citation type="submission" date="2016-06" db="EMBL/GenBank/DDBJ databases">
        <title>Complete genome sequence of a saline-alkali tolerant type strain Dietzia timorensis ID05-A0528T.</title>
        <authorList>
            <person name="Wu X."/>
        </authorList>
    </citation>
    <scope>NUCLEOTIDE SEQUENCE [LARGE SCALE GENOMIC DNA]</scope>
    <source>
        <strain evidence="2 3">ID05-A0528</strain>
    </source>
</reference>
<dbReference type="Proteomes" id="UP000186104">
    <property type="component" value="Chromosome"/>
</dbReference>
<protein>
    <submittedName>
        <fullName evidence="2">Uncharacterized protein</fullName>
    </submittedName>
</protein>
<dbReference type="AlphaFoldDB" id="A0A173LJQ0"/>
<evidence type="ECO:0000313" key="2">
    <source>
        <dbReference type="EMBL" id="ANI91681.1"/>
    </source>
</evidence>
<proteinExistence type="predicted"/>
<feature type="compositionally biased region" description="Polar residues" evidence="1">
    <location>
        <begin position="1"/>
        <end position="10"/>
    </location>
</feature>
<organism evidence="2 3">
    <name type="scientific">Dietzia timorensis</name>
    <dbReference type="NCBI Taxonomy" id="499555"/>
    <lineage>
        <taxon>Bacteria</taxon>
        <taxon>Bacillati</taxon>
        <taxon>Actinomycetota</taxon>
        <taxon>Actinomycetes</taxon>
        <taxon>Mycobacteriales</taxon>
        <taxon>Dietziaceae</taxon>
        <taxon>Dietzia</taxon>
    </lineage>
</organism>
<gene>
    <name evidence="2" type="ORF">BJL86_0887</name>
</gene>
<evidence type="ECO:0000256" key="1">
    <source>
        <dbReference type="SAM" id="MobiDB-lite"/>
    </source>
</evidence>
<sequence length="116" mass="12663">MASNSLPSQIDNHRSPGERPAWCLETEAEDTGVDRKTGAQFHTWVRSFSRPGKSWGVDLLAEDVTTLDGTTAYPTTVRVYDPERALSPVEAEEFALAIIEAIKTARDSETGPSNAL</sequence>
<evidence type="ECO:0000313" key="3">
    <source>
        <dbReference type="Proteomes" id="UP000186104"/>
    </source>
</evidence>
<name>A0A173LJQ0_9ACTN</name>
<dbReference type="RefSeq" id="WP_067475159.1">
    <property type="nucleotide sequence ID" value="NZ_CP015961.1"/>
</dbReference>
<accession>A0A173LJQ0</accession>
<dbReference type="KEGG" id="dtm:BJL86_0887"/>
<dbReference type="EMBL" id="CP015961">
    <property type="protein sequence ID" value="ANI91681.1"/>
    <property type="molecule type" value="Genomic_DNA"/>
</dbReference>
<feature type="region of interest" description="Disordered" evidence="1">
    <location>
        <begin position="1"/>
        <end position="20"/>
    </location>
</feature>
<keyword evidence="3" id="KW-1185">Reference proteome</keyword>